<accession>A0A1U7WGK2</accession>
<feature type="region of interest" description="Disordered" evidence="1">
    <location>
        <begin position="114"/>
        <end position="139"/>
    </location>
</feature>
<proteinExistence type="predicted"/>
<keyword evidence="2" id="KW-0732">Signal</keyword>
<feature type="chain" id="PRO_5010665125" evidence="2">
    <location>
        <begin position="19"/>
        <end position="139"/>
    </location>
</feature>
<dbReference type="AlphaFoldDB" id="A0A1U7WGK2"/>
<reference evidence="3" key="1">
    <citation type="journal article" date="2013" name="Genome Biol.">
        <title>Reference genomes and transcriptomes of Nicotiana sylvestris and Nicotiana tomentosiformis.</title>
        <authorList>
            <person name="Sierro N."/>
            <person name="Battey J.N."/>
            <person name="Ouadi S."/>
            <person name="Bovet L."/>
            <person name="Goepfert S."/>
            <person name="Bakaher N."/>
            <person name="Peitsch M.C."/>
            <person name="Ivanov N.V."/>
        </authorList>
    </citation>
    <scope>NUCLEOTIDE SEQUENCE [LARGE SCALE GENOMIC DNA]</scope>
</reference>
<organism evidence="3 5">
    <name type="scientific">Nicotiana sylvestris</name>
    <name type="common">Wood tobacco</name>
    <name type="synonym">South American tobacco</name>
    <dbReference type="NCBI Taxonomy" id="4096"/>
    <lineage>
        <taxon>Eukaryota</taxon>
        <taxon>Viridiplantae</taxon>
        <taxon>Streptophyta</taxon>
        <taxon>Embryophyta</taxon>
        <taxon>Tracheophyta</taxon>
        <taxon>Spermatophyta</taxon>
        <taxon>Magnoliopsida</taxon>
        <taxon>eudicotyledons</taxon>
        <taxon>Gunneridae</taxon>
        <taxon>Pentapetalae</taxon>
        <taxon>asterids</taxon>
        <taxon>lamiids</taxon>
        <taxon>Solanales</taxon>
        <taxon>Solanaceae</taxon>
        <taxon>Nicotianoideae</taxon>
        <taxon>Nicotianeae</taxon>
        <taxon>Nicotiana</taxon>
    </lineage>
</organism>
<protein>
    <submittedName>
        <fullName evidence="4 5">Uncharacterized protein LOC104227264</fullName>
    </submittedName>
</protein>
<gene>
    <name evidence="4 5" type="primary">LOC104227264</name>
</gene>
<dbReference type="RefSeq" id="XP_009777782.1">
    <property type="nucleotide sequence ID" value="XM_009779480.1"/>
</dbReference>
<reference evidence="4 5" key="2">
    <citation type="submission" date="2025-04" db="UniProtKB">
        <authorList>
            <consortium name="RefSeq"/>
        </authorList>
    </citation>
    <scope>IDENTIFICATION</scope>
    <source>
        <tissue evidence="4 5">Leaf</tissue>
    </source>
</reference>
<evidence type="ECO:0000256" key="2">
    <source>
        <dbReference type="SAM" id="SignalP"/>
    </source>
</evidence>
<dbReference type="RefSeq" id="XP_009777783.1">
    <property type="nucleotide sequence ID" value="XM_009779481.1"/>
</dbReference>
<evidence type="ECO:0000313" key="5">
    <source>
        <dbReference type="RefSeq" id="XP_009777783.1"/>
    </source>
</evidence>
<evidence type="ECO:0000313" key="4">
    <source>
        <dbReference type="RefSeq" id="XP_009777782.1"/>
    </source>
</evidence>
<name>A0A1U7WGK2_NICSY</name>
<feature type="signal peptide" evidence="2">
    <location>
        <begin position="1"/>
        <end position="18"/>
    </location>
</feature>
<evidence type="ECO:0000256" key="1">
    <source>
        <dbReference type="SAM" id="MobiDB-lite"/>
    </source>
</evidence>
<evidence type="ECO:0000313" key="3">
    <source>
        <dbReference type="Proteomes" id="UP000189701"/>
    </source>
</evidence>
<dbReference type="Proteomes" id="UP000189701">
    <property type="component" value="Unplaced"/>
</dbReference>
<sequence>MLCLPVLMMTITIDGWNGLSSLPPGISPRPQLHLSPNPGLVHQLGGHHQGLKALIGGSSRFWTSLCQRPVGRRNWPPNTGGRPRITVNKLSLYSIFVQVARLLKEALTRTGSLGFASDAGASSRSPRSENKQPKISLGF</sequence>
<keyword evidence="3" id="KW-1185">Reference proteome</keyword>